<feature type="domain" description="C2H2-type" evidence="2">
    <location>
        <begin position="272"/>
        <end position="301"/>
    </location>
</feature>
<gene>
    <name evidence="3" type="ORF">LCGC14_1902870</name>
</gene>
<accession>A0A0F9FW21</accession>
<dbReference type="Pfam" id="PF03837">
    <property type="entry name" value="RecT"/>
    <property type="match status" value="1"/>
</dbReference>
<dbReference type="PROSITE" id="PS50157">
    <property type="entry name" value="ZINC_FINGER_C2H2_2"/>
    <property type="match status" value="1"/>
</dbReference>
<feature type="region of interest" description="Disordered" evidence="1">
    <location>
        <begin position="250"/>
        <end position="271"/>
    </location>
</feature>
<evidence type="ECO:0000256" key="1">
    <source>
        <dbReference type="SAM" id="MobiDB-lite"/>
    </source>
</evidence>
<name>A0A0F9FW21_9ZZZZ</name>
<reference evidence="3" key="1">
    <citation type="journal article" date="2015" name="Nature">
        <title>Complex archaea that bridge the gap between prokaryotes and eukaryotes.</title>
        <authorList>
            <person name="Spang A."/>
            <person name="Saw J.H."/>
            <person name="Jorgensen S.L."/>
            <person name="Zaremba-Niedzwiedzka K."/>
            <person name="Martijn J."/>
            <person name="Lind A.E."/>
            <person name="van Eijk R."/>
            <person name="Schleper C."/>
            <person name="Guy L."/>
            <person name="Ettema T.J."/>
        </authorList>
    </citation>
    <scope>NUCLEOTIDE SEQUENCE</scope>
</reference>
<proteinExistence type="predicted"/>
<dbReference type="InterPro" id="IPR013087">
    <property type="entry name" value="Znf_C2H2_type"/>
</dbReference>
<comment type="caution">
    <text evidence="3">The sequence shown here is derived from an EMBL/GenBank/DDBJ whole genome shotgun (WGS) entry which is preliminary data.</text>
</comment>
<dbReference type="GO" id="GO:0006259">
    <property type="term" value="P:DNA metabolic process"/>
    <property type="evidence" value="ECO:0007669"/>
    <property type="project" value="InterPro"/>
</dbReference>
<organism evidence="3">
    <name type="scientific">marine sediment metagenome</name>
    <dbReference type="NCBI Taxonomy" id="412755"/>
    <lineage>
        <taxon>unclassified sequences</taxon>
        <taxon>metagenomes</taxon>
        <taxon>ecological metagenomes</taxon>
    </lineage>
</organism>
<dbReference type="AlphaFoldDB" id="A0A0F9FW21"/>
<evidence type="ECO:0000259" key="2">
    <source>
        <dbReference type="PROSITE" id="PS50157"/>
    </source>
</evidence>
<dbReference type="EMBL" id="LAZR01019962">
    <property type="protein sequence ID" value="KKL90619.1"/>
    <property type="molecule type" value="Genomic_DNA"/>
</dbReference>
<dbReference type="GO" id="GO:0003677">
    <property type="term" value="F:DNA binding"/>
    <property type="evidence" value="ECO:0007669"/>
    <property type="project" value="InterPro"/>
</dbReference>
<dbReference type="InterPro" id="IPR018330">
    <property type="entry name" value="RecT_fam"/>
</dbReference>
<dbReference type="PROSITE" id="PS00028">
    <property type="entry name" value="ZINC_FINGER_C2H2_1"/>
    <property type="match status" value="1"/>
</dbReference>
<protein>
    <recommendedName>
        <fullName evidence="2">C2H2-type domain-containing protein</fullName>
    </recommendedName>
</protein>
<sequence>MTDQVPILAQHPAVLEGARLDPEDWGPARVAAARKLLPVKFQDAASLIAFLAIAQRTGLDPFIREMWAWEDKGRLTFMTARDGWIRLASDDPTIEGLEFGHVYAKDEFSFSIENGKVSVSHTGSMDRGELVGAYCCAHRAGEADDHLERRLVADYAHLFGKSNWKQYPQDMLLTRVISSCVKMVCNLGASLYSEADFAFKEDGAGMSGAVMAEATDVRAEGLRERLAAGREIPVPQAVPEENGAQAVAEAPASGAGRQAEDTTGAVGADPRFPCTEPDCTRTFTSERGRSLHITAHRRQEAEREATVARRLASEKTEEAREALEVLIEGLPEGYICLEGGERPRTTCGAPMACW</sequence>
<evidence type="ECO:0000313" key="3">
    <source>
        <dbReference type="EMBL" id="KKL90619.1"/>
    </source>
</evidence>